<dbReference type="RefSeq" id="WP_188815035.1">
    <property type="nucleotide sequence ID" value="NZ_BMHT01000006.1"/>
</dbReference>
<comment type="similarity">
    <text evidence="2">Belongs to the SusD family.</text>
</comment>
<evidence type="ECO:0000259" key="8">
    <source>
        <dbReference type="Pfam" id="PF14322"/>
    </source>
</evidence>
<evidence type="ECO:0000256" key="3">
    <source>
        <dbReference type="ARBA" id="ARBA00022729"/>
    </source>
</evidence>
<gene>
    <name evidence="9" type="ORF">GCM10011383_31860</name>
</gene>
<organism evidence="9 10">
    <name type="scientific">Hymenobacter cavernae</name>
    <dbReference type="NCBI Taxonomy" id="2044852"/>
    <lineage>
        <taxon>Bacteria</taxon>
        <taxon>Pseudomonadati</taxon>
        <taxon>Bacteroidota</taxon>
        <taxon>Cytophagia</taxon>
        <taxon>Cytophagales</taxon>
        <taxon>Hymenobacteraceae</taxon>
        <taxon>Hymenobacter</taxon>
    </lineage>
</organism>
<dbReference type="EMBL" id="BMHT01000006">
    <property type="protein sequence ID" value="GGF18025.1"/>
    <property type="molecule type" value="Genomic_DNA"/>
</dbReference>
<dbReference type="Pfam" id="PF07980">
    <property type="entry name" value="SusD_RagB"/>
    <property type="match status" value="1"/>
</dbReference>
<dbReference type="Gene3D" id="1.25.40.390">
    <property type="match status" value="1"/>
</dbReference>
<evidence type="ECO:0000259" key="7">
    <source>
        <dbReference type="Pfam" id="PF07980"/>
    </source>
</evidence>
<proteinExistence type="inferred from homology"/>
<dbReference type="Proteomes" id="UP000632273">
    <property type="component" value="Unassembled WGS sequence"/>
</dbReference>
<evidence type="ECO:0000256" key="6">
    <source>
        <dbReference type="SAM" id="SignalP"/>
    </source>
</evidence>
<feature type="domain" description="SusD-like N-terminal" evidence="8">
    <location>
        <begin position="42"/>
        <end position="220"/>
    </location>
</feature>
<feature type="domain" description="RagB/SusD" evidence="7">
    <location>
        <begin position="419"/>
        <end position="553"/>
    </location>
</feature>
<keyword evidence="5" id="KW-0998">Cell outer membrane</keyword>
<feature type="signal peptide" evidence="6">
    <location>
        <begin position="1"/>
        <end position="24"/>
    </location>
</feature>
<comment type="subcellular location">
    <subcellularLocation>
        <location evidence="1">Cell outer membrane</location>
    </subcellularLocation>
</comment>
<evidence type="ECO:0000256" key="5">
    <source>
        <dbReference type="ARBA" id="ARBA00023237"/>
    </source>
</evidence>
<protein>
    <submittedName>
        <fullName evidence="9">Membrane protein</fullName>
    </submittedName>
</protein>
<dbReference type="InterPro" id="IPR011990">
    <property type="entry name" value="TPR-like_helical_dom_sf"/>
</dbReference>
<dbReference type="SUPFAM" id="SSF48452">
    <property type="entry name" value="TPR-like"/>
    <property type="match status" value="1"/>
</dbReference>
<sequence length="553" mass="62303">MKTLKYSKLTLAATLLILATSSCKDLLDEKVVSQVGADYITTSAGFEAGVKAVYSSLRDFYGRENGMDVTVFGTDTYTFGSDGSYKYMNQYTTQLDSRTQPIVDIWNAFYVGINTANAVIDQAPNVAGLDEATKKRRVAEVKFLRAHHYFVLVQLYGAVPLVLNQIKVATKESSRTPVKEVYAAIVQDLESALPDLTATTTEYGRVTKGACEHLLARVYLTKATSEAAAADDYNKAATYAQNVIKNYTYRLLPDYASVFQQGAGEINDEVIFATQYTSDPTTNGVGNETHLYYVMEYDTQAGMKRDVTIGRPFRRFRPTTYMLETVFAIPQRVNDSRYQKSYRTVYYCNNPGTFTNVFDTSKKSVTLKVGDTAIYLPGYEMPLEQRAKKPYQVLVPSLYRPNLFPTLTKFLDPLRPDLQYQPGSRDFLMFRLGETYLIAAEALLKSGKSADALTYINTLRRRAAFPGKETAMQITAAQLTMDFIMEERERELQGEMFRWFDLKRWGVLIERVKKYNPDAQAITAGKHELRPIPQDQIDRTAGGISAFPQNPGY</sequence>
<keyword evidence="3 6" id="KW-0732">Signal</keyword>
<comment type="caution">
    <text evidence="9">The sequence shown here is derived from an EMBL/GenBank/DDBJ whole genome shotgun (WGS) entry which is preliminary data.</text>
</comment>
<keyword evidence="4" id="KW-0472">Membrane</keyword>
<dbReference type="Pfam" id="PF14322">
    <property type="entry name" value="SusD-like_3"/>
    <property type="match status" value="1"/>
</dbReference>
<evidence type="ECO:0000256" key="2">
    <source>
        <dbReference type="ARBA" id="ARBA00006275"/>
    </source>
</evidence>
<name>A0ABQ1UFP0_9BACT</name>
<evidence type="ECO:0000256" key="1">
    <source>
        <dbReference type="ARBA" id="ARBA00004442"/>
    </source>
</evidence>
<keyword evidence="10" id="KW-1185">Reference proteome</keyword>
<reference evidence="10" key="1">
    <citation type="journal article" date="2019" name="Int. J. Syst. Evol. Microbiol.">
        <title>The Global Catalogue of Microorganisms (GCM) 10K type strain sequencing project: providing services to taxonomists for standard genome sequencing and annotation.</title>
        <authorList>
            <consortium name="The Broad Institute Genomics Platform"/>
            <consortium name="The Broad Institute Genome Sequencing Center for Infectious Disease"/>
            <person name="Wu L."/>
            <person name="Ma J."/>
        </authorList>
    </citation>
    <scope>NUCLEOTIDE SEQUENCE [LARGE SCALE GENOMIC DNA]</scope>
    <source>
        <strain evidence="10">CGMCC 1.15197</strain>
    </source>
</reference>
<evidence type="ECO:0000313" key="9">
    <source>
        <dbReference type="EMBL" id="GGF18025.1"/>
    </source>
</evidence>
<dbReference type="CDD" id="cd08977">
    <property type="entry name" value="SusD"/>
    <property type="match status" value="1"/>
</dbReference>
<accession>A0ABQ1UFP0</accession>
<evidence type="ECO:0000313" key="10">
    <source>
        <dbReference type="Proteomes" id="UP000632273"/>
    </source>
</evidence>
<dbReference type="InterPro" id="IPR033985">
    <property type="entry name" value="SusD-like_N"/>
</dbReference>
<evidence type="ECO:0000256" key="4">
    <source>
        <dbReference type="ARBA" id="ARBA00023136"/>
    </source>
</evidence>
<dbReference type="PROSITE" id="PS51257">
    <property type="entry name" value="PROKAR_LIPOPROTEIN"/>
    <property type="match status" value="1"/>
</dbReference>
<dbReference type="InterPro" id="IPR012944">
    <property type="entry name" value="SusD_RagB_dom"/>
</dbReference>
<feature type="chain" id="PRO_5046340726" evidence="6">
    <location>
        <begin position="25"/>
        <end position="553"/>
    </location>
</feature>